<comment type="pathway">
    <text evidence="3 4">Purine metabolism; IMP biosynthesis via de novo pathway; 5-amino-1-(5-phospho-D-ribosyl)imidazole-4-carboxylate from 5-amino-1-(5-phospho-D-ribosyl)imidazole (N5-CAIR route): step 1/2.</text>
</comment>
<evidence type="ECO:0000259" key="7">
    <source>
        <dbReference type="Pfam" id="PF17769"/>
    </source>
</evidence>
<feature type="binding site" evidence="3">
    <location>
        <position position="101"/>
    </location>
    <ligand>
        <name>ATP</name>
        <dbReference type="ChEBI" id="CHEBI:30616"/>
    </ligand>
</feature>
<dbReference type="SUPFAM" id="SSF52440">
    <property type="entry name" value="PreATP-grasp domain"/>
    <property type="match status" value="1"/>
</dbReference>
<evidence type="ECO:0000259" key="6">
    <source>
        <dbReference type="Pfam" id="PF02222"/>
    </source>
</evidence>
<dbReference type="HAMAP" id="MF_01928">
    <property type="entry name" value="PurK"/>
    <property type="match status" value="1"/>
</dbReference>
<feature type="domain" description="PurT/PurK-like preATP-grasp" evidence="8">
    <location>
        <begin position="1"/>
        <end position="99"/>
    </location>
</feature>
<evidence type="ECO:0000256" key="1">
    <source>
        <dbReference type="ARBA" id="ARBA00022741"/>
    </source>
</evidence>
<evidence type="ECO:0000256" key="2">
    <source>
        <dbReference type="ARBA" id="ARBA00022840"/>
    </source>
</evidence>
<dbReference type="InterPro" id="IPR013815">
    <property type="entry name" value="ATP_grasp_subdomain_1"/>
</dbReference>
<dbReference type="NCBIfam" id="NF004679">
    <property type="entry name" value="PRK06019.1-5"/>
    <property type="match status" value="1"/>
</dbReference>
<keyword evidence="3 4" id="KW-0658">Purine biosynthesis</keyword>
<comment type="subunit">
    <text evidence="3 4">Homodimer.</text>
</comment>
<dbReference type="Gene3D" id="3.40.50.20">
    <property type="match status" value="1"/>
</dbReference>
<comment type="function">
    <text evidence="4">Catalyzes the ATP-dependent conversion of 5-aminoimidazole ribonucleotide (AIR) and HCO(3)- to N5-carboxyaminoimidazole ribonucleotide (N5-CAIR).</text>
</comment>
<reference evidence="9 10" key="1">
    <citation type="journal article" date="2021" name="Int. J. Syst. Evol. Microbiol.">
        <title>Faecalibacter bovis sp. nov., isolated from cow faeces.</title>
        <authorList>
            <person name="Li F."/>
            <person name="Zhao W."/>
            <person name="Hong Q."/>
            <person name="Shao Q."/>
            <person name="Song J."/>
            <person name="Yang S."/>
        </authorList>
    </citation>
    <scope>NUCLEOTIDE SEQUENCE [LARGE SCALE GENOMIC DNA]</scope>
    <source>
        <strain evidence="9 10">ZY171143</strain>
    </source>
</reference>
<dbReference type="InterPro" id="IPR054350">
    <property type="entry name" value="PurT/PurK_preATP-grasp"/>
</dbReference>
<comment type="caution">
    <text evidence="3">Lacks conserved residue(s) required for the propagation of feature annotation.</text>
</comment>
<feature type="coiled-coil region" evidence="5">
    <location>
        <begin position="349"/>
        <end position="376"/>
    </location>
</feature>
<dbReference type="RefSeq" id="WP_230477651.1">
    <property type="nucleotide sequence ID" value="NZ_CP072842.1"/>
</dbReference>
<dbReference type="InterPro" id="IPR040686">
    <property type="entry name" value="PurK_C"/>
</dbReference>
<sequence>MIKIGILGGGQLGYMFLQNALQYPCEISILDPAVDAPCAPHAHHFVQGDFKDYDTVVKFGKNLDAIGIEIEHVNVEALRYLKSIGKKVVPDPEALAIIQDKGVQKAFYTQNNIPTAPYFELDNWEDFKSKSDVNYPIFQKSKKDGYDGKGVQFIKSEADFNKLLQSPSIFETPADLDREIAVVTVADHLGNIVTYPTVEFVINEEYNLLDYLLIPSSLSKDVTDRAEEIARDVVKALNSPGVFAVEMFLNKDQSIWVNETASRVHNSGHSTIEGAYSSQFDQMLRTLMELPLGSTKLFTTSAMVNLIGAEGETGPAEIENVDTLLQIPGTFLHWYAKAITKPGRKMGHVTLVNDDIEQLKQNIKQVNETIRVVAKK</sequence>
<name>A0ABX7XFX6_9FLAO</name>
<evidence type="ECO:0000256" key="4">
    <source>
        <dbReference type="RuleBase" id="RU361200"/>
    </source>
</evidence>
<feature type="binding site" evidence="3">
    <location>
        <begin position="258"/>
        <end position="259"/>
    </location>
    <ligand>
        <name>ATP</name>
        <dbReference type="ChEBI" id="CHEBI:30616"/>
    </ligand>
</feature>
<feature type="domain" description="ATP-grasp fold ATP-dependent carboxylate-amine ligase-type" evidence="6">
    <location>
        <begin position="107"/>
        <end position="280"/>
    </location>
</feature>
<proteinExistence type="inferred from homology"/>
<dbReference type="InterPro" id="IPR016185">
    <property type="entry name" value="PreATP-grasp_dom_sf"/>
</dbReference>
<dbReference type="EMBL" id="CP072842">
    <property type="protein sequence ID" value="QTV06867.1"/>
    <property type="molecule type" value="Genomic_DNA"/>
</dbReference>
<organism evidence="9 10">
    <name type="scientific">Faecalibacter bovis</name>
    <dbReference type="NCBI Taxonomy" id="2898187"/>
    <lineage>
        <taxon>Bacteria</taxon>
        <taxon>Pseudomonadati</taxon>
        <taxon>Bacteroidota</taxon>
        <taxon>Flavobacteriia</taxon>
        <taxon>Flavobacteriales</taxon>
        <taxon>Weeksellaceae</taxon>
        <taxon>Faecalibacter</taxon>
    </lineage>
</organism>
<evidence type="ECO:0000259" key="8">
    <source>
        <dbReference type="Pfam" id="PF22660"/>
    </source>
</evidence>
<dbReference type="Proteomes" id="UP000672011">
    <property type="component" value="Chromosome"/>
</dbReference>
<comment type="similarity">
    <text evidence="3 4">Belongs to the PurK/PurT family.</text>
</comment>
<dbReference type="GO" id="GO:0034028">
    <property type="term" value="F:5-(carboxyamino)imidazole ribonucleotide synthase activity"/>
    <property type="evidence" value="ECO:0007669"/>
    <property type="project" value="UniProtKB-EC"/>
</dbReference>
<feature type="binding site" evidence="3">
    <location>
        <position position="140"/>
    </location>
    <ligand>
        <name>ATP</name>
        <dbReference type="ChEBI" id="CHEBI:30616"/>
    </ligand>
</feature>
<keyword evidence="5" id="KW-0175">Coiled coil</keyword>
<comment type="catalytic activity">
    <reaction evidence="3 4">
        <text>5-amino-1-(5-phospho-beta-D-ribosyl)imidazole + hydrogencarbonate + ATP = 5-carboxyamino-1-(5-phospho-D-ribosyl)imidazole + ADP + phosphate + 2 H(+)</text>
        <dbReference type="Rhea" id="RHEA:19317"/>
        <dbReference type="ChEBI" id="CHEBI:15378"/>
        <dbReference type="ChEBI" id="CHEBI:17544"/>
        <dbReference type="ChEBI" id="CHEBI:30616"/>
        <dbReference type="ChEBI" id="CHEBI:43474"/>
        <dbReference type="ChEBI" id="CHEBI:58730"/>
        <dbReference type="ChEBI" id="CHEBI:137981"/>
        <dbReference type="ChEBI" id="CHEBI:456216"/>
        <dbReference type="EC" id="6.3.4.18"/>
    </reaction>
</comment>
<evidence type="ECO:0000256" key="5">
    <source>
        <dbReference type="SAM" id="Coils"/>
    </source>
</evidence>
<dbReference type="Pfam" id="PF22660">
    <property type="entry name" value="RS_preATP-grasp-like"/>
    <property type="match status" value="1"/>
</dbReference>
<comment type="function">
    <text evidence="3">Catalyzes the ATP-dependent conversion of 5-aminoimidazole ribonucleotide (AIR) and HCO(3)(-) to N5-carboxyaminoimidazole ribonucleotide (N5-CAIR).</text>
</comment>
<feature type="binding site" evidence="3">
    <location>
        <position position="179"/>
    </location>
    <ligand>
        <name>ATP</name>
        <dbReference type="ChEBI" id="CHEBI:30616"/>
    </ligand>
</feature>
<dbReference type="SUPFAM" id="SSF56059">
    <property type="entry name" value="Glutathione synthetase ATP-binding domain-like"/>
    <property type="match status" value="1"/>
</dbReference>
<keyword evidence="3 4" id="KW-0436">Ligase</keyword>
<accession>A0ABX7XFX6</accession>
<evidence type="ECO:0000256" key="3">
    <source>
        <dbReference type="HAMAP-Rule" id="MF_01928"/>
    </source>
</evidence>
<evidence type="ECO:0000313" key="9">
    <source>
        <dbReference type="EMBL" id="QTV06867.1"/>
    </source>
</evidence>
<dbReference type="InterPro" id="IPR005875">
    <property type="entry name" value="PurK"/>
</dbReference>
<dbReference type="PANTHER" id="PTHR11609:SF5">
    <property type="entry name" value="PHOSPHORIBOSYLAMINOIMIDAZOLE CARBOXYLASE"/>
    <property type="match status" value="1"/>
</dbReference>
<dbReference type="Pfam" id="PF17769">
    <property type="entry name" value="PurK_C"/>
    <property type="match status" value="1"/>
</dbReference>
<dbReference type="SUPFAM" id="SSF51246">
    <property type="entry name" value="Rudiment single hybrid motif"/>
    <property type="match status" value="1"/>
</dbReference>
<dbReference type="EC" id="6.3.4.18" evidence="3 4"/>
<dbReference type="NCBIfam" id="TIGR01161">
    <property type="entry name" value="purK"/>
    <property type="match status" value="1"/>
</dbReference>
<gene>
    <name evidence="3 4" type="primary">purK</name>
    <name evidence="9" type="ORF">J9309_06025</name>
</gene>
<protein>
    <recommendedName>
        <fullName evidence="3 4">N5-carboxyaminoimidazole ribonucleotide synthase</fullName>
        <shortName evidence="3 4">N5-CAIR synthase</shortName>
        <ecNumber evidence="3 4">6.3.4.18</ecNumber>
    </recommendedName>
    <alternativeName>
        <fullName evidence="3 4">5-(carboxyamino)imidazole ribonucleotide synthetase</fullName>
    </alternativeName>
</protein>
<dbReference type="PANTHER" id="PTHR11609">
    <property type="entry name" value="PURINE BIOSYNTHESIS PROTEIN 6/7, PUR6/7"/>
    <property type="match status" value="1"/>
</dbReference>
<dbReference type="InterPro" id="IPR003135">
    <property type="entry name" value="ATP-grasp_carboxylate-amine"/>
</dbReference>
<dbReference type="InterPro" id="IPR011054">
    <property type="entry name" value="Rudment_hybrid_motif"/>
</dbReference>
<reference evidence="10" key="2">
    <citation type="submission" date="2021-04" db="EMBL/GenBank/DDBJ databases">
        <title>Taxonomy of Flavobacteriaceae bacterium ZY171143.</title>
        <authorList>
            <person name="Li F."/>
        </authorList>
    </citation>
    <scope>NUCLEOTIDE SEQUENCE [LARGE SCALE GENOMIC DNA]</scope>
    <source>
        <strain evidence="10">ZY171143</strain>
    </source>
</reference>
<dbReference type="Gene3D" id="3.30.1490.20">
    <property type="entry name" value="ATP-grasp fold, A domain"/>
    <property type="match status" value="1"/>
</dbReference>
<dbReference type="Gene3D" id="3.30.470.20">
    <property type="entry name" value="ATP-grasp fold, B domain"/>
    <property type="match status" value="1"/>
</dbReference>
<evidence type="ECO:0000313" key="10">
    <source>
        <dbReference type="Proteomes" id="UP000672011"/>
    </source>
</evidence>
<keyword evidence="2 3" id="KW-0067">ATP-binding</keyword>
<keyword evidence="10" id="KW-1185">Reference proteome</keyword>
<feature type="domain" description="Phosphoribosylaminoimidazole carboxylase C-terminal" evidence="7">
    <location>
        <begin position="301"/>
        <end position="361"/>
    </location>
</feature>
<keyword evidence="1 3" id="KW-0547">Nucleotide-binding</keyword>
<dbReference type="Pfam" id="PF02222">
    <property type="entry name" value="ATP-grasp"/>
    <property type="match status" value="1"/>
</dbReference>